<sequence>LESIDNKKKFTKKAPTSQFEHNDFPVLYKGNMYNQIADGYEIKVYKNSDWVWEKVSVQKKTDLVKRGITDWKQCNPKLV</sequence>
<organism evidence="1 2">
    <name type="scientific">Enterococcus camelliae</name>
    <dbReference type="NCBI Taxonomy" id="453959"/>
    <lineage>
        <taxon>Bacteria</taxon>
        <taxon>Bacillati</taxon>
        <taxon>Bacillota</taxon>
        <taxon>Bacilli</taxon>
        <taxon>Lactobacillales</taxon>
        <taxon>Enterococcaceae</taxon>
        <taxon>Enterococcus</taxon>
    </lineage>
</organism>
<comment type="caution">
    <text evidence="1">The sequence shown here is derived from an EMBL/GenBank/DDBJ whole genome shotgun (WGS) entry which is preliminary data.</text>
</comment>
<evidence type="ECO:0000313" key="1">
    <source>
        <dbReference type="EMBL" id="MFD2729865.1"/>
    </source>
</evidence>
<protein>
    <submittedName>
        <fullName evidence="1">RNA-guided endonuclease TnpB family protein</fullName>
    </submittedName>
</protein>
<dbReference type="GO" id="GO:0004519">
    <property type="term" value="F:endonuclease activity"/>
    <property type="evidence" value="ECO:0007669"/>
    <property type="project" value="UniProtKB-KW"/>
</dbReference>
<feature type="non-terminal residue" evidence="1">
    <location>
        <position position="1"/>
    </location>
</feature>
<evidence type="ECO:0000313" key="2">
    <source>
        <dbReference type="Proteomes" id="UP001597427"/>
    </source>
</evidence>
<accession>A0ABW5TKR1</accession>
<dbReference type="Proteomes" id="UP001597427">
    <property type="component" value="Unassembled WGS sequence"/>
</dbReference>
<keyword evidence="1" id="KW-0255">Endonuclease</keyword>
<dbReference type="EMBL" id="JBHUMO010000063">
    <property type="protein sequence ID" value="MFD2729865.1"/>
    <property type="molecule type" value="Genomic_DNA"/>
</dbReference>
<feature type="non-terminal residue" evidence="1">
    <location>
        <position position="79"/>
    </location>
</feature>
<reference evidence="2" key="1">
    <citation type="journal article" date="2019" name="Int. J. Syst. Evol. Microbiol.">
        <title>The Global Catalogue of Microorganisms (GCM) 10K type strain sequencing project: providing services to taxonomists for standard genome sequencing and annotation.</title>
        <authorList>
            <consortium name="The Broad Institute Genomics Platform"/>
            <consortium name="The Broad Institute Genome Sequencing Center for Infectious Disease"/>
            <person name="Wu L."/>
            <person name="Ma J."/>
        </authorList>
    </citation>
    <scope>NUCLEOTIDE SEQUENCE [LARGE SCALE GENOMIC DNA]</scope>
    <source>
        <strain evidence="2">TISTR 932</strain>
    </source>
</reference>
<keyword evidence="2" id="KW-1185">Reference proteome</keyword>
<name>A0ABW5TKR1_9ENTE</name>
<proteinExistence type="predicted"/>
<gene>
    <name evidence="1" type="ORF">ACFSR0_10700</name>
</gene>
<keyword evidence="1" id="KW-0540">Nuclease</keyword>
<keyword evidence="1" id="KW-0378">Hydrolase</keyword>